<keyword evidence="1" id="KW-1133">Transmembrane helix</keyword>
<keyword evidence="1" id="KW-0812">Transmembrane</keyword>
<keyword evidence="1" id="KW-0472">Membrane</keyword>
<name>A0A177N3K1_9GAMM</name>
<feature type="transmembrane region" description="Helical" evidence="1">
    <location>
        <begin position="35"/>
        <end position="65"/>
    </location>
</feature>
<proteinExistence type="predicted"/>
<organism evidence="2 3">
    <name type="scientific">Methylomonas koyamae</name>
    <dbReference type="NCBI Taxonomy" id="702114"/>
    <lineage>
        <taxon>Bacteria</taxon>
        <taxon>Pseudomonadati</taxon>
        <taxon>Pseudomonadota</taxon>
        <taxon>Gammaproteobacteria</taxon>
        <taxon>Methylococcales</taxon>
        <taxon>Methylococcaceae</taxon>
        <taxon>Methylomonas</taxon>
    </lineage>
</organism>
<dbReference type="AlphaFoldDB" id="A0A177N3K1"/>
<protein>
    <submittedName>
        <fullName evidence="2">Uncharacterized protein</fullName>
    </submittedName>
</protein>
<dbReference type="RefSeq" id="WP_064042197.1">
    <property type="nucleotide sequence ID" value="NZ_LUUJ01000117.1"/>
</dbReference>
<evidence type="ECO:0000313" key="3">
    <source>
        <dbReference type="Proteomes" id="UP000077857"/>
    </source>
</evidence>
<reference evidence="2 3" key="1">
    <citation type="submission" date="2016-03" db="EMBL/GenBank/DDBJ databases">
        <authorList>
            <person name="Ploux O."/>
        </authorList>
    </citation>
    <scope>NUCLEOTIDE SEQUENCE [LARGE SCALE GENOMIC DNA]</scope>
    <source>
        <strain evidence="2 3">R-45378</strain>
    </source>
</reference>
<evidence type="ECO:0000256" key="1">
    <source>
        <dbReference type="SAM" id="Phobius"/>
    </source>
</evidence>
<evidence type="ECO:0000313" key="2">
    <source>
        <dbReference type="EMBL" id="OAI11759.1"/>
    </source>
</evidence>
<dbReference type="OrthoDB" id="5570140at2"/>
<accession>A0A177N3K1</accession>
<dbReference type="EMBL" id="LUUJ01000117">
    <property type="protein sequence ID" value="OAI11759.1"/>
    <property type="molecule type" value="Genomic_DNA"/>
</dbReference>
<comment type="caution">
    <text evidence="2">The sequence shown here is derived from an EMBL/GenBank/DDBJ whole genome shotgun (WGS) entry which is preliminary data.</text>
</comment>
<gene>
    <name evidence="2" type="ORF">A1507_19720</name>
</gene>
<dbReference type="Proteomes" id="UP000077857">
    <property type="component" value="Unassembled WGS sequence"/>
</dbReference>
<sequence>MLKIYRKVVVINQNPDQAQLPPATKPLSQRLTELLAIPAMIAGAIVGTLVFSALFAILLIPLSILGFKFWRAWRTAQRQQAEQTLDAEYTVVSTERDENRPGH</sequence>